<evidence type="ECO:0000256" key="12">
    <source>
        <dbReference type="ARBA" id="ARBA00047283"/>
    </source>
</evidence>
<evidence type="ECO:0000256" key="7">
    <source>
        <dbReference type="ARBA" id="ARBA00022679"/>
    </source>
</evidence>
<dbReference type="EMBL" id="CAADFL010000656">
    <property type="protein sequence ID" value="VFK19929.1"/>
    <property type="molecule type" value="Genomic_DNA"/>
</dbReference>
<dbReference type="EMBL" id="CAADFA010000193">
    <property type="protein sequence ID" value="VFJ57176.1"/>
    <property type="molecule type" value="Genomic_DNA"/>
</dbReference>
<comment type="subcellular location">
    <subcellularLocation>
        <location evidence="2">Cytoplasm</location>
    </subcellularLocation>
</comment>
<dbReference type="Gene3D" id="1.10.940.10">
    <property type="entry name" value="NusB-like"/>
    <property type="match status" value="1"/>
</dbReference>
<organism evidence="17">
    <name type="scientific">Candidatus Kentrum sp. FM</name>
    <dbReference type="NCBI Taxonomy" id="2126340"/>
    <lineage>
        <taxon>Bacteria</taxon>
        <taxon>Pseudomonadati</taxon>
        <taxon>Pseudomonadota</taxon>
        <taxon>Gammaproteobacteria</taxon>
        <taxon>Candidatus Kentrum</taxon>
    </lineage>
</organism>
<evidence type="ECO:0000256" key="9">
    <source>
        <dbReference type="ARBA" id="ARBA00022884"/>
    </source>
</evidence>
<dbReference type="InterPro" id="IPR035926">
    <property type="entry name" value="NusB-like_sf"/>
</dbReference>
<dbReference type="InterPro" id="IPR004573">
    <property type="entry name" value="rRNA_ssu_MeTfrase_B"/>
</dbReference>
<dbReference type="InterPro" id="IPR049560">
    <property type="entry name" value="MeTrfase_RsmB-F_NOP2_cat"/>
</dbReference>
<feature type="binding site" evidence="13">
    <location>
        <position position="318"/>
    </location>
    <ligand>
        <name>S-adenosyl-L-methionine</name>
        <dbReference type="ChEBI" id="CHEBI:59789"/>
    </ligand>
</feature>
<evidence type="ECO:0000256" key="3">
    <source>
        <dbReference type="ARBA" id="ARBA00012140"/>
    </source>
</evidence>
<evidence type="ECO:0000256" key="11">
    <source>
        <dbReference type="ARBA" id="ARBA00031088"/>
    </source>
</evidence>
<dbReference type="PANTHER" id="PTHR22807:SF61">
    <property type="entry name" value="NOL1_NOP2_SUN FAMILY PROTEIN _ ANTITERMINATION NUSB DOMAIN-CONTAINING PROTEIN"/>
    <property type="match status" value="1"/>
</dbReference>
<evidence type="ECO:0000256" key="6">
    <source>
        <dbReference type="ARBA" id="ARBA00022603"/>
    </source>
</evidence>
<dbReference type="Pfam" id="PF22458">
    <property type="entry name" value="RsmF-B_ferredox"/>
    <property type="match status" value="1"/>
</dbReference>
<keyword evidence="4" id="KW-0963">Cytoplasm</keyword>
<dbReference type="PROSITE" id="PS51686">
    <property type="entry name" value="SAM_MT_RSMB_NOP"/>
    <property type="match status" value="1"/>
</dbReference>
<dbReference type="GO" id="GO:0006355">
    <property type="term" value="P:regulation of DNA-templated transcription"/>
    <property type="evidence" value="ECO:0007669"/>
    <property type="project" value="InterPro"/>
</dbReference>
<dbReference type="GO" id="GO:0070475">
    <property type="term" value="P:rRNA base methylation"/>
    <property type="evidence" value="ECO:0007669"/>
    <property type="project" value="TreeGrafter"/>
</dbReference>
<dbReference type="SUPFAM" id="SSF53335">
    <property type="entry name" value="S-adenosyl-L-methionine-dependent methyltransferases"/>
    <property type="match status" value="1"/>
</dbReference>
<evidence type="ECO:0000313" key="15">
    <source>
        <dbReference type="EMBL" id="VFJ57176.1"/>
    </source>
</evidence>
<keyword evidence="9 13" id="KW-0694">RNA-binding</keyword>
<dbReference type="InterPro" id="IPR001678">
    <property type="entry name" value="MeTrfase_RsmB-F_NOP2_dom"/>
</dbReference>
<dbReference type="PRINTS" id="PR02008">
    <property type="entry name" value="RCMTFAMILY"/>
</dbReference>
<evidence type="ECO:0000259" key="14">
    <source>
        <dbReference type="PROSITE" id="PS51686"/>
    </source>
</evidence>
<evidence type="ECO:0000256" key="2">
    <source>
        <dbReference type="ARBA" id="ARBA00004496"/>
    </source>
</evidence>
<dbReference type="NCBIfam" id="NF008149">
    <property type="entry name" value="PRK10901.1"/>
    <property type="match status" value="1"/>
</dbReference>
<evidence type="ECO:0000313" key="17">
    <source>
        <dbReference type="EMBL" id="VFK19929.1"/>
    </source>
</evidence>
<protein>
    <recommendedName>
        <fullName evidence="3">16S rRNA (cytosine(967)-C(5))-methyltransferase</fullName>
        <ecNumber evidence="3">2.1.1.176</ecNumber>
    </recommendedName>
    <alternativeName>
        <fullName evidence="10">16S rRNA m5C967 methyltransferase</fullName>
    </alternativeName>
    <alternativeName>
        <fullName evidence="11">rRNA (cytosine-C(5)-)-methyltransferase RsmB</fullName>
    </alternativeName>
</protein>
<dbReference type="GO" id="GO:0003723">
    <property type="term" value="F:RNA binding"/>
    <property type="evidence" value="ECO:0007669"/>
    <property type="project" value="UniProtKB-UniRule"/>
</dbReference>
<dbReference type="GO" id="GO:0005829">
    <property type="term" value="C:cytosol"/>
    <property type="evidence" value="ECO:0007669"/>
    <property type="project" value="TreeGrafter"/>
</dbReference>
<dbReference type="EMBL" id="CAADEZ010000858">
    <property type="protein sequence ID" value="VFJ75662.1"/>
    <property type="molecule type" value="Genomic_DNA"/>
</dbReference>
<evidence type="ECO:0000256" key="4">
    <source>
        <dbReference type="ARBA" id="ARBA00022490"/>
    </source>
</evidence>
<dbReference type="CDD" id="cd02440">
    <property type="entry name" value="AdoMet_MTases"/>
    <property type="match status" value="1"/>
</dbReference>
<dbReference type="Pfam" id="PF01029">
    <property type="entry name" value="NusB"/>
    <property type="match status" value="1"/>
</dbReference>
<dbReference type="EC" id="2.1.1.176" evidence="3"/>
<feature type="binding site" evidence="13">
    <location>
        <begin position="249"/>
        <end position="255"/>
    </location>
    <ligand>
        <name>S-adenosyl-L-methionine</name>
        <dbReference type="ChEBI" id="CHEBI:59789"/>
    </ligand>
</feature>
<keyword evidence="5" id="KW-0698">rRNA processing</keyword>
<reference evidence="17" key="1">
    <citation type="submission" date="2019-02" db="EMBL/GenBank/DDBJ databases">
        <authorList>
            <person name="Gruber-Vodicka R. H."/>
            <person name="Seah K. B. B."/>
        </authorList>
    </citation>
    <scope>NUCLEOTIDE SEQUENCE</scope>
    <source>
        <strain evidence="16">BECK_BZ163</strain>
        <strain evidence="17">BECK_BZ164</strain>
        <strain evidence="15">BECK_BZ165</strain>
    </source>
</reference>
<accession>A0A450WSC5</accession>
<sequence length="441" mass="49048">MGHTTRAIAAEILLDVLAHGRSLTAALSGPIDRLDDPRDRALVQELCFGVMRQLPRLQAIVARLMKKTLRKKDTDVSILLLLGIYQLLHLRLPPHAAVDETVAVARGKPWAKGLVNGVLRNFLRRREEIIEAVDREVPVCLAHPPWLVTEIRNAWPEDWENILRENNRQAPMVLRVNARRVTREDYLGRYPALGEPVPGTESGIRLHKAMDVDRIPGFAAGIVSVQDGGAQLAAGLLELAPGQRVLDACAAPGGKGAHILEREPGLASLVAIEQDPARLARLEATLTRLGLGADLHCADAGAPEGWWDGRYFERILLDAPCSGSGIIRRHPDVKFHRRPGDIPQYAVTQARLLHALWPLLAPGGRLLYVTCSIFPQENRQRIRRFLKEHPDAVERPIDAGRGLSDRDRLHGRERYPGVQILPGENGMDGFYYARIEKVDLR</sequence>
<proteinExistence type="inferred from homology"/>
<comment type="catalytic activity">
    <reaction evidence="12">
        <text>cytidine(967) in 16S rRNA + S-adenosyl-L-methionine = 5-methylcytidine(967) in 16S rRNA + S-adenosyl-L-homocysteine + H(+)</text>
        <dbReference type="Rhea" id="RHEA:42748"/>
        <dbReference type="Rhea" id="RHEA-COMP:10219"/>
        <dbReference type="Rhea" id="RHEA-COMP:10220"/>
        <dbReference type="ChEBI" id="CHEBI:15378"/>
        <dbReference type="ChEBI" id="CHEBI:57856"/>
        <dbReference type="ChEBI" id="CHEBI:59789"/>
        <dbReference type="ChEBI" id="CHEBI:74483"/>
        <dbReference type="ChEBI" id="CHEBI:82748"/>
        <dbReference type="EC" id="2.1.1.176"/>
    </reaction>
</comment>
<dbReference type="InterPro" id="IPR023267">
    <property type="entry name" value="RCMT"/>
</dbReference>
<comment type="function">
    <text evidence="1">Specifically methylates the cytosine at position 967 (m5C967) of 16S rRNA.</text>
</comment>
<evidence type="ECO:0000256" key="1">
    <source>
        <dbReference type="ARBA" id="ARBA00002724"/>
    </source>
</evidence>
<dbReference type="PANTHER" id="PTHR22807">
    <property type="entry name" value="NOP2 YEAST -RELATED NOL1/NOP2/FMU SUN DOMAIN-CONTAINING"/>
    <property type="match status" value="1"/>
</dbReference>
<keyword evidence="7 13" id="KW-0808">Transferase</keyword>
<dbReference type="Pfam" id="PF01189">
    <property type="entry name" value="Methyltr_RsmB-F"/>
    <property type="match status" value="1"/>
</dbReference>
<dbReference type="InterPro" id="IPR054728">
    <property type="entry name" value="RsmB-like_ferredoxin"/>
</dbReference>
<comment type="similarity">
    <text evidence="13">Belongs to the class I-like SAM-binding methyltransferase superfamily. RsmB/NOP family.</text>
</comment>
<dbReference type="InterPro" id="IPR029063">
    <property type="entry name" value="SAM-dependent_MTases_sf"/>
</dbReference>
<feature type="active site" description="Nucleophile" evidence="13">
    <location>
        <position position="371"/>
    </location>
</feature>
<evidence type="ECO:0000313" key="16">
    <source>
        <dbReference type="EMBL" id="VFJ75662.1"/>
    </source>
</evidence>
<dbReference type="SUPFAM" id="SSF48013">
    <property type="entry name" value="NusB-like"/>
    <property type="match status" value="1"/>
</dbReference>
<dbReference type="GO" id="GO:0009383">
    <property type="term" value="F:rRNA (cytosine-C5-)-methyltransferase activity"/>
    <property type="evidence" value="ECO:0007669"/>
    <property type="project" value="TreeGrafter"/>
</dbReference>
<dbReference type="FunFam" id="3.40.50.150:FF:000022">
    <property type="entry name" value="Ribosomal RNA small subunit methyltransferase B"/>
    <property type="match status" value="1"/>
</dbReference>
<evidence type="ECO:0000256" key="5">
    <source>
        <dbReference type="ARBA" id="ARBA00022552"/>
    </source>
</evidence>
<feature type="binding site" evidence="13">
    <location>
        <position position="299"/>
    </location>
    <ligand>
        <name>S-adenosyl-L-methionine</name>
        <dbReference type="ChEBI" id="CHEBI:59789"/>
    </ligand>
</feature>
<evidence type="ECO:0000256" key="13">
    <source>
        <dbReference type="PROSITE-ProRule" id="PRU01023"/>
    </source>
</evidence>
<keyword evidence="6 13" id="KW-0489">Methyltransferase</keyword>
<dbReference type="InterPro" id="IPR006027">
    <property type="entry name" value="NusB_RsmB_TIM44"/>
</dbReference>
<dbReference type="Gene3D" id="1.10.287.730">
    <property type="entry name" value="Helix hairpin bin"/>
    <property type="match status" value="1"/>
</dbReference>
<gene>
    <name evidence="16" type="ORF">BECKFM1743A_GA0114220_108581</name>
    <name evidence="17" type="ORF">BECKFM1743B_GA0114221_106561</name>
    <name evidence="15" type="ORF">BECKFM1743C_GA0114222_101931</name>
</gene>
<feature type="domain" description="SAM-dependent MTase RsmB/NOP-type" evidence="14">
    <location>
        <begin position="148"/>
        <end position="438"/>
    </location>
</feature>
<dbReference type="AlphaFoldDB" id="A0A450WSC5"/>
<keyword evidence="8 13" id="KW-0949">S-adenosyl-L-methionine</keyword>
<name>A0A450WSC5_9GAMM</name>
<dbReference type="NCBIfam" id="TIGR00563">
    <property type="entry name" value="rsmB"/>
    <property type="match status" value="1"/>
</dbReference>
<dbReference type="Gene3D" id="3.40.50.150">
    <property type="entry name" value="Vaccinia Virus protein VP39"/>
    <property type="match status" value="1"/>
</dbReference>
<dbReference type="Gene3D" id="3.30.70.1170">
    <property type="entry name" value="Sun protein, domain 3"/>
    <property type="match status" value="1"/>
</dbReference>
<evidence type="ECO:0000256" key="10">
    <source>
        <dbReference type="ARBA" id="ARBA00030399"/>
    </source>
</evidence>
<evidence type="ECO:0000256" key="8">
    <source>
        <dbReference type="ARBA" id="ARBA00022691"/>
    </source>
</evidence>
<feature type="binding site" evidence="13">
    <location>
        <position position="273"/>
    </location>
    <ligand>
        <name>S-adenosyl-L-methionine</name>
        <dbReference type="ChEBI" id="CHEBI:59789"/>
    </ligand>
</feature>